<keyword evidence="3" id="KW-1185">Reference proteome</keyword>
<evidence type="ECO:0000256" key="1">
    <source>
        <dbReference type="SAM" id="SignalP"/>
    </source>
</evidence>
<reference evidence="2 3" key="2">
    <citation type="submission" date="2023-11" db="EMBL/GenBank/DDBJ databases">
        <authorList>
            <person name="Lara A.C."/>
            <person name="Chronakova A."/>
        </authorList>
    </citation>
    <scope>NUCLEOTIDE SEQUENCE [LARGE SCALE GENOMIC DNA]</scope>
    <source>
        <strain evidence="2 3">BCCO 10_0856</strain>
    </source>
</reference>
<dbReference type="Proteomes" id="UP001285521">
    <property type="component" value="Unassembled WGS sequence"/>
</dbReference>
<evidence type="ECO:0000313" key="3">
    <source>
        <dbReference type="Proteomes" id="UP001285521"/>
    </source>
</evidence>
<organism evidence="2 3">
    <name type="scientific">Lentzea miocenica</name>
    <dbReference type="NCBI Taxonomy" id="3095431"/>
    <lineage>
        <taxon>Bacteria</taxon>
        <taxon>Bacillati</taxon>
        <taxon>Actinomycetota</taxon>
        <taxon>Actinomycetes</taxon>
        <taxon>Pseudonocardiales</taxon>
        <taxon>Pseudonocardiaceae</taxon>
        <taxon>Lentzea</taxon>
    </lineage>
</organism>
<dbReference type="RefSeq" id="WP_319964011.1">
    <property type="nucleotide sequence ID" value="NZ_JAXAVW010000001.1"/>
</dbReference>
<name>A0ABU4SSY3_9PSEU</name>
<dbReference type="EMBL" id="JAXAVW010000001">
    <property type="protein sequence ID" value="MDX8029012.1"/>
    <property type="molecule type" value="Genomic_DNA"/>
</dbReference>
<reference evidence="2 3" key="1">
    <citation type="submission" date="2023-11" db="EMBL/GenBank/DDBJ databases">
        <title>Lentzea sokolovensis, sp. nov., Lentzea kristufkii, sp. nov., and Lentzea miocenensis, sp. nov., rare actinobacteria from Sokolov Coal Basin, Miocene lacustrine sediment, Czech Republic.</title>
        <authorList>
            <person name="Lara A."/>
            <person name="Kotroba L."/>
            <person name="Nouioui I."/>
            <person name="Neumann-Schaal M."/>
            <person name="Mast Y."/>
            <person name="Chronakova A."/>
        </authorList>
    </citation>
    <scope>NUCLEOTIDE SEQUENCE [LARGE SCALE GENOMIC DNA]</scope>
    <source>
        <strain evidence="2 3">BCCO 10_0856</strain>
    </source>
</reference>
<evidence type="ECO:0008006" key="4">
    <source>
        <dbReference type="Google" id="ProtNLM"/>
    </source>
</evidence>
<dbReference type="PROSITE" id="PS51257">
    <property type="entry name" value="PROKAR_LIPOPROTEIN"/>
    <property type="match status" value="1"/>
</dbReference>
<feature type="signal peptide" evidence="1">
    <location>
        <begin position="1"/>
        <end position="20"/>
    </location>
</feature>
<gene>
    <name evidence="2" type="ORF">SK803_02265</name>
</gene>
<comment type="caution">
    <text evidence="2">The sequence shown here is derived from an EMBL/GenBank/DDBJ whole genome shotgun (WGS) entry which is preliminary data.</text>
</comment>
<protein>
    <recommendedName>
        <fullName evidence="4">PknH-like extracellular domain-containing protein</fullName>
    </recommendedName>
</protein>
<sequence>MRIRAAVMAAVALIAGCATAAPVTPTAPPATTSSVVPPTPAELDQRAKVALAPPGAFDALGGKADDTAALDDLPVVVEGQAIGEVCGTLPRVDKGTSAARSRSWSGGVNLFERVHVTSELPASALVSTVRQQARACASDAEVALTRPEGVDESFAYCEPNDPGAIPWSCQVALARGNVFALVAVNGQTEEAASAQLTSVLPIFAESLVKA</sequence>
<evidence type="ECO:0000313" key="2">
    <source>
        <dbReference type="EMBL" id="MDX8029012.1"/>
    </source>
</evidence>
<proteinExistence type="predicted"/>
<keyword evidence="1" id="KW-0732">Signal</keyword>
<accession>A0ABU4SSY3</accession>
<feature type="chain" id="PRO_5045883135" description="PknH-like extracellular domain-containing protein" evidence="1">
    <location>
        <begin position="21"/>
        <end position="210"/>
    </location>
</feature>